<dbReference type="EMBL" id="ABJB010965206">
    <property type="status" value="NOT_ANNOTATED_CDS"/>
    <property type="molecule type" value="Genomic_DNA"/>
</dbReference>
<evidence type="ECO:0000313" key="3">
    <source>
        <dbReference type="Proteomes" id="UP000001555"/>
    </source>
</evidence>
<feature type="compositionally biased region" description="Pro residues" evidence="1">
    <location>
        <begin position="52"/>
        <end position="61"/>
    </location>
</feature>
<keyword evidence="3" id="KW-1185">Reference proteome</keyword>
<feature type="region of interest" description="Disordered" evidence="1">
    <location>
        <begin position="104"/>
        <end position="139"/>
    </location>
</feature>
<name>A0A1S4KZJ8_IXOSC</name>
<evidence type="ECO:0000256" key="1">
    <source>
        <dbReference type="SAM" id="MobiDB-lite"/>
    </source>
</evidence>
<proteinExistence type="predicted"/>
<reference evidence="2" key="2">
    <citation type="submission" date="2020-05" db="UniProtKB">
        <authorList>
            <consortium name="EnsemblMetazoa"/>
        </authorList>
    </citation>
    <scope>IDENTIFICATION</scope>
    <source>
        <strain evidence="2">wikel</strain>
    </source>
</reference>
<dbReference type="EnsemblMetazoa" id="ISCW006581-RA">
    <property type="protein sequence ID" value="ISCW006581-PA"/>
    <property type="gene ID" value="ISCW006581"/>
</dbReference>
<feature type="region of interest" description="Disordered" evidence="1">
    <location>
        <begin position="30"/>
        <end position="62"/>
    </location>
</feature>
<evidence type="ECO:0000313" key="2">
    <source>
        <dbReference type="EnsemblMetazoa" id="ISCW006581-PA"/>
    </source>
</evidence>
<sequence length="139" mass="15472">MQPHAGAQAVTRRSFPAIKRRIKYAQFTSHQNNNNNRNKGFQNTIKREPRALHPPPPPLPPGRVLKVTPWVCRQPLAAAATLDLSPPRHDFTFHLLQIQSLSAQKKIKTKRRHNAQKQTVSGGANRSTSAPKSPAILAV</sequence>
<accession>A0A1S4KZJ8</accession>
<protein>
    <submittedName>
        <fullName evidence="2">Uncharacterized protein</fullName>
    </submittedName>
</protein>
<dbReference type="HOGENOM" id="CLU_1850141_0_0_1"/>
<dbReference type="PaxDb" id="6945-B7PPT2"/>
<feature type="compositionally biased region" description="Basic residues" evidence="1">
    <location>
        <begin position="105"/>
        <end position="115"/>
    </location>
</feature>
<feature type="compositionally biased region" description="Polar residues" evidence="1">
    <location>
        <begin position="116"/>
        <end position="131"/>
    </location>
</feature>
<organism evidence="2 3">
    <name type="scientific">Ixodes scapularis</name>
    <name type="common">Black-legged tick</name>
    <name type="synonym">Deer tick</name>
    <dbReference type="NCBI Taxonomy" id="6945"/>
    <lineage>
        <taxon>Eukaryota</taxon>
        <taxon>Metazoa</taxon>
        <taxon>Ecdysozoa</taxon>
        <taxon>Arthropoda</taxon>
        <taxon>Chelicerata</taxon>
        <taxon>Arachnida</taxon>
        <taxon>Acari</taxon>
        <taxon>Parasitiformes</taxon>
        <taxon>Ixodida</taxon>
        <taxon>Ixodoidea</taxon>
        <taxon>Ixodidae</taxon>
        <taxon>Ixodinae</taxon>
        <taxon>Ixodes</taxon>
    </lineage>
</organism>
<dbReference type="Proteomes" id="UP000001555">
    <property type="component" value="Unassembled WGS sequence"/>
</dbReference>
<dbReference type="VEuPathDB" id="VectorBase:ISCI006581"/>
<reference evidence="3" key="1">
    <citation type="submission" date="2008-03" db="EMBL/GenBank/DDBJ databases">
        <title>Annotation of Ixodes scapularis.</title>
        <authorList>
            <consortium name="Ixodes scapularis Genome Project Consortium"/>
            <person name="Caler E."/>
            <person name="Hannick L.I."/>
            <person name="Bidwell S."/>
            <person name="Joardar V."/>
            <person name="Thiagarajan M."/>
            <person name="Amedeo P."/>
            <person name="Galinsky K.J."/>
            <person name="Schobel S."/>
            <person name="Inman J."/>
            <person name="Hostetler J."/>
            <person name="Miller J."/>
            <person name="Hammond M."/>
            <person name="Megy K."/>
            <person name="Lawson D."/>
            <person name="Kodira C."/>
            <person name="Sutton G."/>
            <person name="Meyer J."/>
            <person name="Hill C.A."/>
            <person name="Birren B."/>
            <person name="Nene V."/>
            <person name="Collins F."/>
            <person name="Alarcon-Chaidez F."/>
            <person name="Wikel S."/>
            <person name="Strausberg R."/>
        </authorList>
    </citation>
    <scope>NUCLEOTIDE SEQUENCE [LARGE SCALE GENOMIC DNA]</scope>
    <source>
        <strain evidence="3">Wikel</strain>
    </source>
</reference>
<dbReference type="VEuPathDB" id="VectorBase:ISCW006581"/>